<dbReference type="SUPFAM" id="SSF47090">
    <property type="entry name" value="PGBD-like"/>
    <property type="match status" value="1"/>
</dbReference>
<feature type="domain" description="AAA+ ATPase" evidence="2">
    <location>
        <begin position="42"/>
        <end position="194"/>
    </location>
</feature>
<sequence>MYTQFFHLKQAPFSIAPDPRYLFMSERHREALAHLLYGVGGGGGFVLLTGEIGAGKTTVCRCFMEQIPDNCKLGYIFNPKLSVEELLLSVCDEFRIELAPHGAGAVSVKTYVDAINRYLLASHAQACNNVLIIDEAQNLSADVLEQLRLLTNLETSERKLLQIILIGQPELRTMLARPELEQLAQRIIARYHLGSLSIAETGSYVEHRLAVAGAGATSAAPLPRRLMPLLHQLSKGVPRRINLLCDRALLGAYVENQPQVTRAILRKAAAEVFAGERAVKALRRYWPYVAGGVLAGALISGAAAWHLLPASPAAPAAPAATDGRAAAAKPAAAVGAGAGAAATAGAAGSVAGSANGAAGGIVGSAGLRNGAAGTGAVGGTGLANGAAGGAASTATPGVGAGVAAATAGAAAADSEAVMRQLAALWGLTLPDGEPCQLAAKMNLRCLQGKATLAELRRLDRPALLVLNDNPAAPQYALLIGLGDKAATLSVAGRQQNIALAALEQRYAGEYATFWRAPRGWREQVGGGDHGADVDWLARRLAQLYGVKKPLEGQPLDAALQLRLREFQQAQQLKADGVAGPKTFIRLNQLGGVAEPRLLVSASAADVVAGK</sequence>
<dbReference type="OrthoDB" id="9783370at2"/>
<evidence type="ECO:0000256" key="1">
    <source>
        <dbReference type="SAM" id="Phobius"/>
    </source>
</evidence>
<dbReference type="AlphaFoldDB" id="A0A1I4KS03"/>
<dbReference type="Gene3D" id="3.90.70.10">
    <property type="entry name" value="Cysteine proteinases"/>
    <property type="match status" value="1"/>
</dbReference>
<gene>
    <name evidence="3" type="ORF">SAMN02982985_01598</name>
</gene>
<feature type="transmembrane region" description="Helical" evidence="1">
    <location>
        <begin position="285"/>
        <end position="308"/>
    </location>
</feature>
<dbReference type="InterPro" id="IPR052026">
    <property type="entry name" value="ExeA_AAA_ATPase_DNA-bind"/>
</dbReference>
<dbReference type="GO" id="GO:0016887">
    <property type="term" value="F:ATP hydrolysis activity"/>
    <property type="evidence" value="ECO:0007669"/>
    <property type="project" value="InterPro"/>
</dbReference>
<keyword evidence="1" id="KW-1133">Transmembrane helix</keyword>
<evidence type="ECO:0000259" key="2">
    <source>
        <dbReference type="SMART" id="SM00382"/>
    </source>
</evidence>
<dbReference type="Proteomes" id="UP000199470">
    <property type="component" value="Unassembled WGS sequence"/>
</dbReference>
<accession>A0A1I4KS03</accession>
<dbReference type="STRING" id="758825.SAMN02982985_01598"/>
<dbReference type="InterPro" id="IPR002477">
    <property type="entry name" value="Peptidoglycan-bd-like"/>
</dbReference>
<dbReference type="PANTHER" id="PTHR35894:SF1">
    <property type="entry name" value="PHOSPHORIBULOKINASE _ URIDINE KINASE FAMILY"/>
    <property type="match status" value="1"/>
</dbReference>
<dbReference type="InterPro" id="IPR003593">
    <property type="entry name" value="AAA+_ATPase"/>
</dbReference>
<reference evidence="3 4" key="1">
    <citation type="submission" date="2016-10" db="EMBL/GenBank/DDBJ databases">
        <authorList>
            <person name="de Groot N.N."/>
        </authorList>
    </citation>
    <scope>NUCLEOTIDE SEQUENCE [LARGE SCALE GENOMIC DNA]</scope>
    <source>
        <strain evidence="3 4">ATCC 43154</strain>
    </source>
</reference>
<dbReference type="Gene3D" id="3.40.50.300">
    <property type="entry name" value="P-loop containing nucleotide triphosphate hydrolases"/>
    <property type="match status" value="1"/>
</dbReference>
<dbReference type="RefSeq" id="WP_093386054.1">
    <property type="nucleotide sequence ID" value="NZ_FOTW01000008.1"/>
</dbReference>
<keyword evidence="4" id="KW-1185">Reference proteome</keyword>
<dbReference type="SUPFAM" id="SSF52540">
    <property type="entry name" value="P-loop containing nucleoside triphosphate hydrolases"/>
    <property type="match status" value="1"/>
</dbReference>
<dbReference type="Pfam" id="PF13401">
    <property type="entry name" value="AAA_22"/>
    <property type="match status" value="1"/>
</dbReference>
<dbReference type="InterPro" id="IPR049945">
    <property type="entry name" value="AAA_22"/>
</dbReference>
<evidence type="ECO:0000313" key="4">
    <source>
        <dbReference type="Proteomes" id="UP000199470"/>
    </source>
</evidence>
<dbReference type="PANTHER" id="PTHR35894">
    <property type="entry name" value="GENERAL SECRETION PATHWAY PROTEIN A-RELATED"/>
    <property type="match status" value="1"/>
</dbReference>
<protein>
    <submittedName>
        <fullName evidence="3">General secretion pathway protein A</fullName>
    </submittedName>
</protein>
<proteinExistence type="predicted"/>
<organism evidence="3 4">
    <name type="scientific">Rugamonas rubra</name>
    <dbReference type="NCBI Taxonomy" id="758825"/>
    <lineage>
        <taxon>Bacteria</taxon>
        <taxon>Pseudomonadati</taxon>
        <taxon>Pseudomonadota</taxon>
        <taxon>Betaproteobacteria</taxon>
        <taxon>Burkholderiales</taxon>
        <taxon>Oxalobacteraceae</taxon>
        <taxon>Telluria group</taxon>
        <taxon>Rugamonas</taxon>
    </lineage>
</organism>
<dbReference type="SMART" id="SM00382">
    <property type="entry name" value="AAA"/>
    <property type="match status" value="1"/>
</dbReference>
<name>A0A1I4KS03_9BURK</name>
<evidence type="ECO:0000313" key="3">
    <source>
        <dbReference type="EMBL" id="SFL81535.1"/>
    </source>
</evidence>
<dbReference type="Gene3D" id="1.10.101.10">
    <property type="entry name" value="PGBD-like superfamily/PGBD"/>
    <property type="match status" value="1"/>
</dbReference>
<dbReference type="EMBL" id="FOTW01000008">
    <property type="protein sequence ID" value="SFL81535.1"/>
    <property type="molecule type" value="Genomic_DNA"/>
</dbReference>
<keyword evidence="1" id="KW-0472">Membrane</keyword>
<dbReference type="InterPro" id="IPR027417">
    <property type="entry name" value="P-loop_NTPase"/>
</dbReference>
<dbReference type="InterPro" id="IPR036365">
    <property type="entry name" value="PGBD-like_sf"/>
</dbReference>
<keyword evidence="1" id="KW-0812">Transmembrane</keyword>
<dbReference type="InterPro" id="IPR036366">
    <property type="entry name" value="PGBDSf"/>
</dbReference>
<dbReference type="Pfam" id="PF01471">
    <property type="entry name" value="PG_binding_1"/>
    <property type="match status" value="1"/>
</dbReference>